<evidence type="ECO:0000313" key="3">
    <source>
        <dbReference type="Proteomes" id="UP000244722"/>
    </source>
</evidence>
<gene>
    <name evidence="2" type="ORF">B9Z19DRAFT_1118019</name>
</gene>
<dbReference type="OrthoDB" id="5415889at2759"/>
<evidence type="ECO:0000256" key="1">
    <source>
        <dbReference type="SAM" id="Coils"/>
    </source>
</evidence>
<evidence type="ECO:0000313" key="2">
    <source>
        <dbReference type="EMBL" id="PUU84437.1"/>
    </source>
</evidence>
<keyword evidence="3" id="KW-1185">Reference proteome</keyword>
<dbReference type="Proteomes" id="UP000244722">
    <property type="component" value="Unassembled WGS sequence"/>
</dbReference>
<reference evidence="2 3" key="1">
    <citation type="submission" date="2017-04" db="EMBL/GenBank/DDBJ databases">
        <title>Draft genome sequence of Tuber borchii Vittad., a whitish edible truffle.</title>
        <authorList>
            <consortium name="DOE Joint Genome Institute"/>
            <person name="Murat C."/>
            <person name="Kuo A."/>
            <person name="Barry K.W."/>
            <person name="Clum A."/>
            <person name="Dockter R.B."/>
            <person name="Fauchery L."/>
            <person name="Iotti M."/>
            <person name="Kohler A."/>
            <person name="Labutti K."/>
            <person name="Lindquist E.A."/>
            <person name="Lipzen A."/>
            <person name="Ohm R.A."/>
            <person name="Wang M."/>
            <person name="Grigoriev I.V."/>
            <person name="Zambonelli A."/>
            <person name="Martin F.M."/>
        </authorList>
    </citation>
    <scope>NUCLEOTIDE SEQUENCE [LARGE SCALE GENOMIC DNA]</scope>
    <source>
        <strain evidence="2 3">Tbo3840</strain>
    </source>
</reference>
<comment type="caution">
    <text evidence="2">The sequence shown here is derived from an EMBL/GenBank/DDBJ whole genome shotgun (WGS) entry which is preliminary data.</text>
</comment>
<sequence length="175" mass="19866">MPEDPKPQPKAENITRYIHALADSLKGLANEADSAPDAPLLESMAYFWTKSIQENHKSLKRQKELLEQLQKENLRVRKEMAKLSHRDSLNHTKAMISIRSHNSNLGKWEPLKYPPGTPVKDTLLPSTGAELLQMKDIQCQFTAGHLELPSLPGSPSLEERRRQIADYMGVSYPRN</sequence>
<proteinExistence type="predicted"/>
<feature type="coiled-coil region" evidence="1">
    <location>
        <begin position="49"/>
        <end position="86"/>
    </location>
</feature>
<accession>A0A2T7A9M7</accession>
<protein>
    <submittedName>
        <fullName evidence="2">Uncharacterized protein</fullName>
    </submittedName>
</protein>
<organism evidence="2 3">
    <name type="scientific">Tuber borchii</name>
    <name type="common">White truffle</name>
    <dbReference type="NCBI Taxonomy" id="42251"/>
    <lineage>
        <taxon>Eukaryota</taxon>
        <taxon>Fungi</taxon>
        <taxon>Dikarya</taxon>
        <taxon>Ascomycota</taxon>
        <taxon>Pezizomycotina</taxon>
        <taxon>Pezizomycetes</taxon>
        <taxon>Pezizales</taxon>
        <taxon>Tuberaceae</taxon>
        <taxon>Tuber</taxon>
    </lineage>
</organism>
<dbReference type="EMBL" id="NESQ01000001">
    <property type="protein sequence ID" value="PUU84437.1"/>
    <property type="molecule type" value="Genomic_DNA"/>
</dbReference>
<keyword evidence="1" id="KW-0175">Coiled coil</keyword>
<name>A0A2T7A9M7_TUBBO</name>
<dbReference type="AlphaFoldDB" id="A0A2T7A9M7"/>